<evidence type="ECO:0000313" key="8">
    <source>
        <dbReference type="EMBL" id="MBI1493944.1"/>
    </source>
</evidence>
<dbReference type="InterPro" id="IPR005123">
    <property type="entry name" value="Oxoglu/Fe-dep_dioxygenase_dom"/>
</dbReference>
<dbReference type="Proteomes" id="UP000640583">
    <property type="component" value="Unassembled WGS sequence"/>
</dbReference>
<sequence length="204" mass="22491">MFQESAPLILRGFQVYKTFLGTDAQQILLGQLREVARVAPVFTPQLASGRKMSVRMTSAGDVGWFSDVNGYRYIEEHPSGTAWPDIPQSLLDLWDVVSGCRRRPDSCLVNFYGEDARMGMHQDNDEADLTCPVVSVSLGDDALFWVGGTARGGKTESIWLNSGDVVVFGGDVRLAWHGVDKIRFRSSGLLPKGGRINITLRVAR</sequence>
<dbReference type="GO" id="GO:0035515">
    <property type="term" value="F:oxidative RNA demethylase activity"/>
    <property type="evidence" value="ECO:0007669"/>
    <property type="project" value="TreeGrafter"/>
</dbReference>
<feature type="binding site" evidence="5">
    <location>
        <begin position="110"/>
        <end position="112"/>
    </location>
    <ligand>
        <name>2-oxoglutarate</name>
        <dbReference type="ChEBI" id="CHEBI:16810"/>
    </ligand>
</feature>
<dbReference type="Gene3D" id="2.60.120.590">
    <property type="entry name" value="Alpha-ketoglutarate-dependent dioxygenase AlkB-like"/>
    <property type="match status" value="1"/>
</dbReference>
<reference evidence="8" key="1">
    <citation type="submission" date="2020-10" db="EMBL/GenBank/DDBJ databases">
        <title>Paenihalocynthiibacter styelae gen. nov., sp. nov., isolated from stalked sea squirt Styela clava.</title>
        <authorList>
            <person name="Kim Y.-O."/>
            <person name="Yoon J.-H."/>
        </authorList>
    </citation>
    <scope>NUCLEOTIDE SEQUENCE</scope>
    <source>
        <strain evidence="8">MYP1-1</strain>
    </source>
</reference>
<dbReference type="AlphaFoldDB" id="A0A8J7LL36"/>
<feature type="binding site" evidence="5">
    <location>
        <begin position="195"/>
        <end position="201"/>
    </location>
    <ligand>
        <name>2-oxoglutarate</name>
        <dbReference type="ChEBI" id="CHEBI:16810"/>
    </ligand>
</feature>
<accession>A0A8J7LL36</accession>
<dbReference type="PANTHER" id="PTHR16557">
    <property type="entry name" value="ALKYLATED DNA REPAIR PROTEIN ALKB-RELATED"/>
    <property type="match status" value="1"/>
</dbReference>
<name>A0A8J7LL36_9RHOB</name>
<feature type="binding site" evidence="5">
    <location>
        <position position="125"/>
    </location>
    <ligand>
        <name>substrate</name>
    </ligand>
</feature>
<keyword evidence="4 6" id="KW-0408">Iron</keyword>
<dbReference type="InterPro" id="IPR027450">
    <property type="entry name" value="AlkB-like"/>
</dbReference>
<evidence type="ECO:0000256" key="6">
    <source>
        <dbReference type="PIRSR" id="PIRSR604574-2"/>
    </source>
</evidence>
<dbReference type="GO" id="GO:0008198">
    <property type="term" value="F:ferrous iron binding"/>
    <property type="evidence" value="ECO:0007669"/>
    <property type="project" value="TreeGrafter"/>
</dbReference>
<feature type="binding site" evidence="6">
    <location>
        <position position="121"/>
    </location>
    <ligand>
        <name>Fe cation</name>
        <dbReference type="ChEBI" id="CHEBI:24875"/>
        <note>catalytic</note>
    </ligand>
</feature>
<dbReference type="GO" id="GO:0035513">
    <property type="term" value="P:oxidative RNA demethylation"/>
    <property type="evidence" value="ECO:0007669"/>
    <property type="project" value="TreeGrafter"/>
</dbReference>
<evidence type="ECO:0000256" key="5">
    <source>
        <dbReference type="PIRSR" id="PIRSR604574-1"/>
    </source>
</evidence>
<dbReference type="SUPFAM" id="SSF51197">
    <property type="entry name" value="Clavaminate synthase-like"/>
    <property type="match status" value="1"/>
</dbReference>
<dbReference type="GO" id="GO:0035516">
    <property type="term" value="F:broad specificity oxidative DNA demethylase activity"/>
    <property type="evidence" value="ECO:0007669"/>
    <property type="project" value="TreeGrafter"/>
</dbReference>
<feature type="binding site" evidence="6">
    <location>
        <position position="123"/>
    </location>
    <ligand>
        <name>Fe cation</name>
        <dbReference type="ChEBI" id="CHEBI:24875"/>
        <note>catalytic</note>
    </ligand>
</feature>
<dbReference type="Pfam" id="PF13532">
    <property type="entry name" value="2OG-FeII_Oxy_2"/>
    <property type="match status" value="1"/>
</dbReference>
<keyword evidence="9" id="KW-1185">Reference proteome</keyword>
<feature type="binding site" evidence="6">
    <location>
        <position position="177"/>
    </location>
    <ligand>
        <name>Fe cation</name>
        <dbReference type="ChEBI" id="CHEBI:24875"/>
        <note>catalytic</note>
    </ligand>
</feature>
<comment type="cofactor">
    <cofactor evidence="6">
        <name>Fe(2+)</name>
        <dbReference type="ChEBI" id="CHEBI:29033"/>
    </cofactor>
    <text evidence="6">Binds 1 Fe(2+) ion per subunit.</text>
</comment>
<evidence type="ECO:0000313" key="9">
    <source>
        <dbReference type="Proteomes" id="UP000640583"/>
    </source>
</evidence>
<feature type="binding site" evidence="5">
    <location>
        <position position="64"/>
    </location>
    <ligand>
        <name>substrate</name>
    </ligand>
</feature>
<dbReference type="PANTHER" id="PTHR16557:SF2">
    <property type="entry name" value="NUCLEIC ACID DIOXYGENASE ALKBH1"/>
    <property type="match status" value="1"/>
</dbReference>
<evidence type="ECO:0000256" key="2">
    <source>
        <dbReference type="ARBA" id="ARBA00022964"/>
    </source>
</evidence>
<organism evidence="8 9">
    <name type="scientific">Halocynthiibacter styelae</name>
    <dbReference type="NCBI Taxonomy" id="2761955"/>
    <lineage>
        <taxon>Bacteria</taxon>
        <taxon>Pseudomonadati</taxon>
        <taxon>Pseudomonadota</taxon>
        <taxon>Alphaproteobacteria</taxon>
        <taxon>Rhodobacterales</taxon>
        <taxon>Paracoccaceae</taxon>
        <taxon>Halocynthiibacter</taxon>
    </lineage>
</organism>
<keyword evidence="3" id="KW-0560">Oxidoreductase</keyword>
<comment type="caution">
    <text evidence="8">The sequence shown here is derived from an EMBL/GenBank/DDBJ whole genome shotgun (WGS) entry which is preliminary data.</text>
</comment>
<gene>
    <name evidence="8" type="ORF">H1D41_09885</name>
</gene>
<proteinExistence type="predicted"/>
<dbReference type="InterPro" id="IPR037151">
    <property type="entry name" value="AlkB-like_sf"/>
</dbReference>
<feature type="binding site" evidence="5">
    <location>
        <position position="151"/>
    </location>
    <ligand>
        <name>substrate</name>
    </ligand>
</feature>
<dbReference type="EMBL" id="JADCKQ010000006">
    <property type="protein sequence ID" value="MBI1493944.1"/>
    <property type="molecule type" value="Genomic_DNA"/>
</dbReference>
<keyword evidence="1 6" id="KW-0479">Metal-binding</keyword>
<dbReference type="InterPro" id="IPR004574">
    <property type="entry name" value="Alkb"/>
</dbReference>
<protein>
    <submittedName>
        <fullName evidence="8">Alpha-ketoglutarate-dependent dioxygenase AlkB</fullName>
    </submittedName>
</protein>
<dbReference type="GO" id="GO:0005737">
    <property type="term" value="C:cytoplasm"/>
    <property type="evidence" value="ECO:0007669"/>
    <property type="project" value="TreeGrafter"/>
</dbReference>
<evidence type="ECO:0000256" key="3">
    <source>
        <dbReference type="ARBA" id="ARBA00023002"/>
    </source>
</evidence>
<dbReference type="PROSITE" id="PS51471">
    <property type="entry name" value="FE2OG_OXY"/>
    <property type="match status" value="1"/>
</dbReference>
<feature type="domain" description="Fe2OG dioxygenase" evidence="7">
    <location>
        <begin position="103"/>
        <end position="204"/>
    </location>
</feature>
<keyword evidence="2 8" id="KW-0223">Dioxygenase</keyword>
<feature type="binding site" evidence="5">
    <location>
        <begin position="71"/>
        <end position="73"/>
    </location>
    <ligand>
        <name>substrate</name>
    </ligand>
</feature>
<evidence type="ECO:0000256" key="1">
    <source>
        <dbReference type="ARBA" id="ARBA00022723"/>
    </source>
</evidence>
<evidence type="ECO:0000259" key="7">
    <source>
        <dbReference type="PROSITE" id="PS51471"/>
    </source>
</evidence>
<evidence type="ECO:0000256" key="4">
    <source>
        <dbReference type="ARBA" id="ARBA00023004"/>
    </source>
</evidence>